<keyword evidence="3" id="KW-1185">Reference proteome</keyword>
<feature type="compositionally biased region" description="Low complexity" evidence="1">
    <location>
        <begin position="77"/>
        <end position="86"/>
    </location>
</feature>
<proteinExistence type="predicted"/>
<feature type="region of interest" description="Disordered" evidence="1">
    <location>
        <begin position="69"/>
        <end position="93"/>
    </location>
</feature>
<name>A0ABP7U370_9BURK</name>
<evidence type="ECO:0000313" key="2">
    <source>
        <dbReference type="EMBL" id="GAA4034295.1"/>
    </source>
</evidence>
<accession>A0ABP7U370</accession>
<protein>
    <submittedName>
        <fullName evidence="2">Uncharacterized protein</fullName>
    </submittedName>
</protein>
<gene>
    <name evidence="2" type="ORF">GCM10022212_37050</name>
</gene>
<dbReference type="RefSeq" id="WP_344765687.1">
    <property type="nucleotide sequence ID" value="NZ_BAAAZE010000016.1"/>
</dbReference>
<evidence type="ECO:0000313" key="3">
    <source>
        <dbReference type="Proteomes" id="UP001501353"/>
    </source>
</evidence>
<sequence length="165" mass="16867">MATTPSQKAPAKKPANTTAVTAKAPAAKAAVIAKVVAPAPVVASPASAVKAEVKPAVKAKPVARKAPIAAPAPAPAAAPAASPAGVVREKSKKEKLVRDSFTMPQIEYAALGEVKKACLKAGFEVKKSELLRLGVMLVRNMELTRLKAAIAALAPLKAGRPKKDK</sequence>
<reference evidence="3" key="1">
    <citation type="journal article" date="2019" name="Int. J. Syst. Evol. Microbiol.">
        <title>The Global Catalogue of Microorganisms (GCM) 10K type strain sequencing project: providing services to taxonomists for standard genome sequencing and annotation.</title>
        <authorList>
            <consortium name="The Broad Institute Genomics Platform"/>
            <consortium name="The Broad Institute Genome Sequencing Center for Infectious Disease"/>
            <person name="Wu L."/>
            <person name="Ma J."/>
        </authorList>
    </citation>
    <scope>NUCLEOTIDE SEQUENCE [LARGE SCALE GENOMIC DNA]</scope>
    <source>
        <strain evidence="3">JCM 16673</strain>
    </source>
</reference>
<dbReference type="Proteomes" id="UP001501353">
    <property type="component" value="Unassembled WGS sequence"/>
</dbReference>
<dbReference type="EMBL" id="BAAAZE010000016">
    <property type="protein sequence ID" value="GAA4034295.1"/>
    <property type="molecule type" value="Genomic_DNA"/>
</dbReference>
<comment type="caution">
    <text evidence="2">The sequence shown here is derived from an EMBL/GenBank/DDBJ whole genome shotgun (WGS) entry which is preliminary data.</text>
</comment>
<organism evidence="2 3">
    <name type="scientific">Actimicrobium antarcticum</name>
    <dbReference type="NCBI Taxonomy" id="1051899"/>
    <lineage>
        <taxon>Bacteria</taxon>
        <taxon>Pseudomonadati</taxon>
        <taxon>Pseudomonadota</taxon>
        <taxon>Betaproteobacteria</taxon>
        <taxon>Burkholderiales</taxon>
        <taxon>Oxalobacteraceae</taxon>
        <taxon>Actimicrobium</taxon>
    </lineage>
</organism>
<evidence type="ECO:0000256" key="1">
    <source>
        <dbReference type="SAM" id="MobiDB-lite"/>
    </source>
</evidence>